<dbReference type="GeneID" id="8862300"/>
<accession>D2W3H9</accession>
<proteinExistence type="predicted"/>
<protein>
    <submittedName>
        <fullName evidence="2">Predicted protein</fullName>
    </submittedName>
</protein>
<feature type="compositionally biased region" description="Low complexity" evidence="1">
    <location>
        <begin position="1"/>
        <end position="17"/>
    </location>
</feature>
<feature type="region of interest" description="Disordered" evidence="1">
    <location>
        <begin position="1"/>
        <end position="38"/>
    </location>
</feature>
<dbReference type="KEGG" id="ngr:NAEGRDRAFT_54423"/>
<dbReference type="EMBL" id="GG738931">
    <property type="protein sequence ID" value="EFC36426.1"/>
    <property type="molecule type" value="Genomic_DNA"/>
</dbReference>
<organism evidence="3">
    <name type="scientific">Naegleria gruberi</name>
    <name type="common">Amoeba</name>
    <dbReference type="NCBI Taxonomy" id="5762"/>
    <lineage>
        <taxon>Eukaryota</taxon>
        <taxon>Discoba</taxon>
        <taxon>Heterolobosea</taxon>
        <taxon>Tetramitia</taxon>
        <taxon>Eutetramitia</taxon>
        <taxon>Vahlkampfiidae</taxon>
        <taxon>Naegleria</taxon>
    </lineage>
</organism>
<sequence length="269" mass="28902">MPSPSSNPNTTTATTSSNDKKRRSWKAPSSSNGDDEFKIKLVGSDNQIIVHNSSGTAAAAANTSTSLQNSNEGDVPSSSSALLMRMGRNSSGGDLNNECLEQQQHESVAQPNEVLITVSSPSPKSPLTATSPFPNKLLSTSPKLSTSSGIESRITMPIEQIKTKVSLSKKYETVEKAVEGGESIIKVMLMNGEKVASGLCKKFVFVEVASGLDSNRKVYSSLSETSVEYDNIIWNEELFISVTAQESITVNLRTSDDSIEHSGRYLCEI</sequence>
<reference evidence="2 3" key="1">
    <citation type="journal article" date="2010" name="Cell">
        <title>The genome of Naegleria gruberi illuminates early eukaryotic versatility.</title>
        <authorList>
            <person name="Fritz-Laylin L.K."/>
            <person name="Prochnik S.E."/>
            <person name="Ginger M.L."/>
            <person name="Dacks J.B."/>
            <person name="Carpenter M.L."/>
            <person name="Field M.C."/>
            <person name="Kuo A."/>
            <person name="Paredez A."/>
            <person name="Chapman J."/>
            <person name="Pham J."/>
            <person name="Shu S."/>
            <person name="Neupane R."/>
            <person name="Cipriano M."/>
            <person name="Mancuso J."/>
            <person name="Tu H."/>
            <person name="Salamov A."/>
            <person name="Lindquist E."/>
            <person name="Shapiro H."/>
            <person name="Lucas S."/>
            <person name="Grigoriev I.V."/>
            <person name="Cande W.Z."/>
            <person name="Fulton C."/>
            <person name="Rokhsar D.S."/>
            <person name="Dawson S.C."/>
        </authorList>
    </citation>
    <scope>NUCLEOTIDE SEQUENCE [LARGE SCALE GENOMIC DNA]</scope>
    <source>
        <strain evidence="2 3">NEG-M</strain>
    </source>
</reference>
<feature type="compositionally biased region" description="Low complexity" evidence="1">
    <location>
        <begin position="60"/>
        <end position="71"/>
    </location>
</feature>
<evidence type="ECO:0000313" key="3">
    <source>
        <dbReference type="Proteomes" id="UP000006671"/>
    </source>
</evidence>
<evidence type="ECO:0000313" key="2">
    <source>
        <dbReference type="EMBL" id="EFC36426.1"/>
    </source>
</evidence>
<keyword evidence="3" id="KW-1185">Reference proteome</keyword>
<dbReference type="RefSeq" id="XP_002669170.1">
    <property type="nucleotide sequence ID" value="XM_002669124.1"/>
</dbReference>
<dbReference type="AlphaFoldDB" id="D2W3H9"/>
<dbReference type="VEuPathDB" id="AmoebaDB:NAEGRDRAFT_54423"/>
<name>D2W3H9_NAEGR</name>
<gene>
    <name evidence="2" type="ORF">NAEGRDRAFT_54423</name>
</gene>
<evidence type="ECO:0000256" key="1">
    <source>
        <dbReference type="SAM" id="MobiDB-lite"/>
    </source>
</evidence>
<dbReference type="InParanoid" id="D2W3H9"/>
<dbReference type="Proteomes" id="UP000006671">
    <property type="component" value="Unassembled WGS sequence"/>
</dbReference>
<feature type="region of interest" description="Disordered" evidence="1">
    <location>
        <begin position="60"/>
        <end position="79"/>
    </location>
</feature>